<dbReference type="AlphaFoldDB" id="A0A914EEP1"/>
<keyword evidence="1" id="KW-1185">Reference proteome</keyword>
<proteinExistence type="predicted"/>
<organism evidence="1 2">
    <name type="scientific">Acrobeloides nanus</name>
    <dbReference type="NCBI Taxonomy" id="290746"/>
    <lineage>
        <taxon>Eukaryota</taxon>
        <taxon>Metazoa</taxon>
        <taxon>Ecdysozoa</taxon>
        <taxon>Nematoda</taxon>
        <taxon>Chromadorea</taxon>
        <taxon>Rhabditida</taxon>
        <taxon>Tylenchina</taxon>
        <taxon>Cephalobomorpha</taxon>
        <taxon>Cephaloboidea</taxon>
        <taxon>Cephalobidae</taxon>
        <taxon>Acrobeloides</taxon>
    </lineage>
</organism>
<sequence length="75" mass="8422">MLLFLLLTVISTIMAIIIALRLIVIATIDKDTATTNNLITLDIGTMVYLDGFQDWDIKVSTSLDMEVNLETQPFF</sequence>
<accession>A0A914EEP1</accession>
<evidence type="ECO:0000313" key="2">
    <source>
        <dbReference type="WBParaSite" id="ACRNAN_scaffold7526.g16859.t1"/>
    </source>
</evidence>
<evidence type="ECO:0000313" key="1">
    <source>
        <dbReference type="Proteomes" id="UP000887540"/>
    </source>
</evidence>
<dbReference type="Proteomes" id="UP000887540">
    <property type="component" value="Unplaced"/>
</dbReference>
<name>A0A914EEP1_9BILA</name>
<reference evidence="2" key="1">
    <citation type="submission" date="2022-11" db="UniProtKB">
        <authorList>
            <consortium name="WormBaseParasite"/>
        </authorList>
    </citation>
    <scope>IDENTIFICATION</scope>
</reference>
<protein>
    <submittedName>
        <fullName evidence="2">Uncharacterized protein</fullName>
    </submittedName>
</protein>
<dbReference type="WBParaSite" id="ACRNAN_scaffold7526.g16859.t1">
    <property type="protein sequence ID" value="ACRNAN_scaffold7526.g16859.t1"/>
    <property type="gene ID" value="ACRNAN_scaffold7526.g16859"/>
</dbReference>